<dbReference type="SUPFAM" id="SSF55874">
    <property type="entry name" value="ATPase domain of HSP90 chaperone/DNA topoisomerase II/histidine kinase"/>
    <property type="match status" value="1"/>
</dbReference>
<dbReference type="Pfam" id="PF02518">
    <property type="entry name" value="HATPase_c"/>
    <property type="match status" value="1"/>
</dbReference>
<reference evidence="12 13" key="1">
    <citation type="submission" date="2010-12" db="EMBL/GenBank/DDBJ databases">
        <authorList>
            <person name="Muzny D."/>
            <person name="Qin X."/>
            <person name="Deng J."/>
            <person name="Jiang H."/>
            <person name="Liu Y."/>
            <person name="Qu J."/>
            <person name="Song X.-Z."/>
            <person name="Zhang L."/>
            <person name="Thornton R."/>
            <person name="Coyle M."/>
            <person name="Francisco L."/>
            <person name="Jackson L."/>
            <person name="Javaid M."/>
            <person name="Korchina V."/>
            <person name="Kovar C."/>
            <person name="Mata R."/>
            <person name="Mathew T."/>
            <person name="Ngo R."/>
            <person name="Nguyen L."/>
            <person name="Nguyen N."/>
            <person name="Okwuonu G."/>
            <person name="Ongeri F."/>
            <person name="Pham C."/>
            <person name="Simmons D."/>
            <person name="Wilczek-Boney K."/>
            <person name="Hale W."/>
            <person name="Jakkamsetti A."/>
            <person name="Pham P."/>
            <person name="Ruth R."/>
            <person name="San Lucas F."/>
            <person name="Warren J."/>
            <person name="Zhang J."/>
            <person name="Zhao Z."/>
            <person name="Zhou C."/>
            <person name="Zhu D."/>
            <person name="Lee S."/>
            <person name="Bess C."/>
            <person name="Blankenburg K."/>
            <person name="Forbes L."/>
            <person name="Fu Q."/>
            <person name="Gubbala S."/>
            <person name="Hirani K."/>
            <person name="Jayaseelan J.C."/>
            <person name="Lara F."/>
            <person name="Munidasa M."/>
            <person name="Palculict T."/>
            <person name="Patil S."/>
            <person name="Pu L.-L."/>
            <person name="Saada N."/>
            <person name="Tang L."/>
            <person name="Weissenberger G."/>
            <person name="Zhu Y."/>
            <person name="Hemphill L."/>
            <person name="Shang Y."/>
            <person name="Youmans B."/>
            <person name="Ayvaz T."/>
            <person name="Ross M."/>
            <person name="Santibanez J."/>
            <person name="Aqrawi P."/>
            <person name="Gross S."/>
            <person name="Joshi V."/>
            <person name="Fowler G."/>
            <person name="Nazareth L."/>
            <person name="Reid J."/>
            <person name="Worley K."/>
            <person name="Petrosino J."/>
            <person name="Highlander S."/>
            <person name="Gibbs R."/>
        </authorList>
    </citation>
    <scope>NUCLEOTIDE SEQUENCE [LARGE SCALE GENOMIC DNA]</scope>
    <source>
        <strain evidence="12 13">DSM 3986</strain>
    </source>
</reference>
<keyword evidence="10" id="KW-1133">Transmembrane helix</keyword>
<keyword evidence="10" id="KW-0472">Membrane</keyword>
<feature type="domain" description="Histidine kinase/HSP90-like ATPase" evidence="11">
    <location>
        <begin position="352"/>
        <end position="438"/>
    </location>
</feature>
<dbReference type="PANTHER" id="PTHR24421">
    <property type="entry name" value="NITRATE/NITRITE SENSOR PROTEIN NARX-RELATED"/>
    <property type="match status" value="1"/>
</dbReference>
<feature type="coiled-coil region" evidence="9">
    <location>
        <begin position="204"/>
        <end position="238"/>
    </location>
</feature>
<dbReference type="EMBL" id="AEPW01000024">
    <property type="protein sequence ID" value="EFU77400.1"/>
    <property type="molecule type" value="Genomic_DNA"/>
</dbReference>
<protein>
    <recommendedName>
        <fullName evidence="2">histidine kinase</fullName>
        <ecNumber evidence="2">2.7.13.3</ecNumber>
    </recommendedName>
</protein>
<keyword evidence="9" id="KW-0175">Coiled coil</keyword>
<dbReference type="EC" id="2.7.13.3" evidence="2"/>
<feature type="transmembrane region" description="Helical" evidence="10">
    <location>
        <begin position="56"/>
        <end position="78"/>
    </location>
</feature>
<evidence type="ECO:0000256" key="6">
    <source>
        <dbReference type="ARBA" id="ARBA00022777"/>
    </source>
</evidence>
<dbReference type="InterPro" id="IPR036890">
    <property type="entry name" value="HATPase_C_sf"/>
</dbReference>
<dbReference type="InterPro" id="IPR003594">
    <property type="entry name" value="HATPase_dom"/>
</dbReference>
<feature type="transmembrane region" description="Helical" evidence="10">
    <location>
        <begin position="12"/>
        <end position="36"/>
    </location>
</feature>
<evidence type="ECO:0000313" key="13">
    <source>
        <dbReference type="Proteomes" id="UP000003434"/>
    </source>
</evidence>
<dbReference type="InterPro" id="IPR050482">
    <property type="entry name" value="Sensor_HK_TwoCompSys"/>
</dbReference>
<comment type="caution">
    <text evidence="12">The sequence shown here is derived from an EMBL/GenBank/DDBJ whole genome shotgun (WGS) entry which is preliminary data.</text>
</comment>
<evidence type="ECO:0000256" key="9">
    <source>
        <dbReference type="SAM" id="Coils"/>
    </source>
</evidence>
<evidence type="ECO:0000256" key="3">
    <source>
        <dbReference type="ARBA" id="ARBA00022553"/>
    </source>
</evidence>
<dbReference type="GO" id="GO:0046983">
    <property type="term" value="F:protein dimerization activity"/>
    <property type="evidence" value="ECO:0007669"/>
    <property type="project" value="InterPro"/>
</dbReference>
<dbReference type="Proteomes" id="UP000003434">
    <property type="component" value="Unassembled WGS sequence"/>
</dbReference>
<evidence type="ECO:0000256" key="8">
    <source>
        <dbReference type="ARBA" id="ARBA00023012"/>
    </source>
</evidence>
<sequence>MNMKSIGSLKINTILELMLTVAVATMVLTSGFVWIITERIIDVHEAKLFLSGAMNIPGNTLYIFIFTVISSICIIVTFSIRSYSNINDTGIIFLSIMIEFILELICITLLNFNYNGILLWTFANALIYLKKNKYMPIVIVIATVSYLCTTHELVKLFVNIYDISTYIKVCSVGLQTVIFFVYNVLNLMTVICFVLCCISIIVNKEEIIEKNLELNKKLETANLDLQKANVELEKSLTDNARLAEIRERNRIAREIHDTLGHTLTGLAAGIDACIALAGDERTPLRNQLDLLSKVSRNSIKDIRMSVSSLRPDAPDRLNLKSAIEELVENTRRVAGVNIIFDCEDSNLKFDEDEEMAIYRIIQESLTNAIRHGNAGNIEVAVKKNFGSIGLMIHDDGIGCEKIEAGFGLRHIRERVNMLKGQVNFRSENGFIVEAMIPIRWGEEYD</sequence>
<accession>E6LLB2</accession>
<keyword evidence="4" id="KW-0808">Transferase</keyword>
<evidence type="ECO:0000256" key="1">
    <source>
        <dbReference type="ARBA" id="ARBA00000085"/>
    </source>
</evidence>
<feature type="transmembrane region" description="Helical" evidence="10">
    <location>
        <begin position="179"/>
        <end position="202"/>
    </location>
</feature>
<evidence type="ECO:0000256" key="7">
    <source>
        <dbReference type="ARBA" id="ARBA00022840"/>
    </source>
</evidence>
<name>E6LLB2_9FIRM</name>
<comment type="catalytic activity">
    <reaction evidence="1">
        <text>ATP + protein L-histidine = ADP + protein N-phospho-L-histidine.</text>
        <dbReference type="EC" id="2.7.13.3"/>
    </reaction>
</comment>
<keyword evidence="5" id="KW-0547">Nucleotide-binding</keyword>
<evidence type="ECO:0000313" key="12">
    <source>
        <dbReference type="EMBL" id="EFU77400.1"/>
    </source>
</evidence>
<keyword evidence="8" id="KW-0902">Two-component regulatory system</keyword>
<dbReference type="CDD" id="cd16917">
    <property type="entry name" value="HATPase_UhpB-NarQ-NarX-like"/>
    <property type="match status" value="1"/>
</dbReference>
<dbReference type="GO" id="GO:0005524">
    <property type="term" value="F:ATP binding"/>
    <property type="evidence" value="ECO:0007669"/>
    <property type="project" value="UniProtKB-KW"/>
</dbReference>
<keyword evidence="3" id="KW-0597">Phosphoprotein</keyword>
<dbReference type="SMART" id="SM00387">
    <property type="entry name" value="HATPase_c"/>
    <property type="match status" value="1"/>
</dbReference>
<proteinExistence type="predicted"/>
<dbReference type="Gene3D" id="3.30.565.10">
    <property type="entry name" value="Histidine kinase-like ATPase, C-terminal domain"/>
    <property type="match status" value="1"/>
</dbReference>
<dbReference type="Pfam" id="PF07730">
    <property type="entry name" value="HisKA_3"/>
    <property type="match status" value="1"/>
</dbReference>
<dbReference type="PANTHER" id="PTHR24421:SF10">
    <property type="entry name" value="NITRATE_NITRITE SENSOR PROTEIN NARQ"/>
    <property type="match status" value="1"/>
</dbReference>
<dbReference type="HOGENOM" id="CLU_000445_20_15_9"/>
<evidence type="ECO:0000256" key="4">
    <source>
        <dbReference type="ARBA" id="ARBA00022679"/>
    </source>
</evidence>
<dbReference type="Gene3D" id="1.20.5.1930">
    <property type="match status" value="1"/>
</dbReference>
<dbReference type="GO" id="GO:0000155">
    <property type="term" value="F:phosphorelay sensor kinase activity"/>
    <property type="evidence" value="ECO:0007669"/>
    <property type="project" value="InterPro"/>
</dbReference>
<dbReference type="InterPro" id="IPR011712">
    <property type="entry name" value="Sig_transdc_His_kin_sub3_dim/P"/>
</dbReference>
<evidence type="ECO:0000256" key="5">
    <source>
        <dbReference type="ARBA" id="ARBA00022741"/>
    </source>
</evidence>
<keyword evidence="10" id="KW-0812">Transmembrane</keyword>
<evidence type="ECO:0000256" key="10">
    <source>
        <dbReference type="SAM" id="Phobius"/>
    </source>
</evidence>
<dbReference type="eggNOG" id="COG4585">
    <property type="taxonomic scope" value="Bacteria"/>
</dbReference>
<dbReference type="GO" id="GO:0016020">
    <property type="term" value="C:membrane"/>
    <property type="evidence" value="ECO:0007669"/>
    <property type="project" value="InterPro"/>
</dbReference>
<organism evidence="12 13">
    <name type="scientific">Lachnoanaerobaculum saburreum DSM 3986</name>
    <dbReference type="NCBI Taxonomy" id="887325"/>
    <lineage>
        <taxon>Bacteria</taxon>
        <taxon>Bacillati</taxon>
        <taxon>Bacillota</taxon>
        <taxon>Clostridia</taxon>
        <taxon>Lachnospirales</taxon>
        <taxon>Lachnospiraceae</taxon>
        <taxon>Lachnoanaerobaculum</taxon>
    </lineage>
</organism>
<feature type="transmembrane region" description="Helical" evidence="10">
    <location>
        <begin position="90"/>
        <end position="114"/>
    </location>
</feature>
<evidence type="ECO:0000259" key="11">
    <source>
        <dbReference type="SMART" id="SM00387"/>
    </source>
</evidence>
<feature type="transmembrane region" description="Helical" evidence="10">
    <location>
        <begin position="134"/>
        <end position="158"/>
    </location>
</feature>
<evidence type="ECO:0000256" key="2">
    <source>
        <dbReference type="ARBA" id="ARBA00012438"/>
    </source>
</evidence>
<dbReference type="AlphaFoldDB" id="E6LLB2"/>
<keyword evidence="6 12" id="KW-0418">Kinase</keyword>
<gene>
    <name evidence="12" type="ORF">HMPREF0381_0747</name>
</gene>
<keyword evidence="7" id="KW-0067">ATP-binding</keyword>